<proteinExistence type="predicted"/>
<reference evidence="1" key="1">
    <citation type="journal article" date="2023" name="G3 (Bethesda)">
        <title>A reference genome for the long-term kleptoplast-retaining sea slug Elysia crispata morphotype clarki.</title>
        <authorList>
            <person name="Eastman K.E."/>
            <person name="Pendleton A.L."/>
            <person name="Shaikh M.A."/>
            <person name="Suttiyut T."/>
            <person name="Ogas R."/>
            <person name="Tomko P."/>
            <person name="Gavelis G."/>
            <person name="Widhalm J.R."/>
            <person name="Wisecaver J.H."/>
        </authorList>
    </citation>
    <scope>NUCLEOTIDE SEQUENCE</scope>
    <source>
        <strain evidence="1">ECLA1</strain>
    </source>
</reference>
<name>A0AAE1B260_9GAST</name>
<dbReference type="Proteomes" id="UP001283361">
    <property type="component" value="Unassembled WGS sequence"/>
</dbReference>
<evidence type="ECO:0000313" key="2">
    <source>
        <dbReference type="Proteomes" id="UP001283361"/>
    </source>
</evidence>
<keyword evidence="2" id="KW-1185">Reference proteome</keyword>
<evidence type="ECO:0000313" key="1">
    <source>
        <dbReference type="EMBL" id="KAK3798202.1"/>
    </source>
</evidence>
<gene>
    <name evidence="1" type="ORF">RRG08_009524</name>
</gene>
<accession>A0AAE1B260</accession>
<dbReference type="AlphaFoldDB" id="A0AAE1B260"/>
<dbReference type="EMBL" id="JAWDGP010000708">
    <property type="protein sequence ID" value="KAK3798202.1"/>
    <property type="molecule type" value="Genomic_DNA"/>
</dbReference>
<protein>
    <submittedName>
        <fullName evidence="1">Uncharacterized protein</fullName>
    </submittedName>
</protein>
<organism evidence="1 2">
    <name type="scientific">Elysia crispata</name>
    <name type="common">lettuce slug</name>
    <dbReference type="NCBI Taxonomy" id="231223"/>
    <lineage>
        <taxon>Eukaryota</taxon>
        <taxon>Metazoa</taxon>
        <taxon>Spiralia</taxon>
        <taxon>Lophotrochozoa</taxon>
        <taxon>Mollusca</taxon>
        <taxon>Gastropoda</taxon>
        <taxon>Heterobranchia</taxon>
        <taxon>Euthyneura</taxon>
        <taxon>Panpulmonata</taxon>
        <taxon>Sacoglossa</taxon>
        <taxon>Placobranchoidea</taxon>
        <taxon>Plakobranchidae</taxon>
        <taxon>Elysia</taxon>
    </lineage>
</organism>
<comment type="caution">
    <text evidence="1">The sequence shown here is derived from an EMBL/GenBank/DDBJ whole genome shotgun (WGS) entry which is preliminary data.</text>
</comment>
<sequence length="89" mass="9309">MSGGARKQIVFTAPKGVQDDRGIEGGIPGNVKLGENMSWARSSAALQDPSAGAQRLTWSVRRLRFSLGALATPLSCAIGLSRRAAIGSR</sequence>